<dbReference type="InterPro" id="IPR001362">
    <property type="entry name" value="Glyco_hydro_32"/>
</dbReference>
<evidence type="ECO:0000256" key="3">
    <source>
        <dbReference type="ARBA" id="ARBA00023295"/>
    </source>
</evidence>
<keyword evidence="2" id="KW-0378">Hydrolase</keyword>
<dbReference type="SMART" id="SM00640">
    <property type="entry name" value="Glyco_32"/>
    <property type="match status" value="2"/>
</dbReference>
<dbReference type="SUPFAM" id="SSF75005">
    <property type="entry name" value="Arabinanase/levansucrase/invertase"/>
    <property type="match status" value="2"/>
</dbReference>
<dbReference type="InterPro" id="IPR013189">
    <property type="entry name" value="Glyco_hydro_32_C"/>
</dbReference>
<dbReference type="GO" id="GO:0005975">
    <property type="term" value="P:carbohydrate metabolic process"/>
    <property type="evidence" value="ECO:0007669"/>
    <property type="project" value="InterPro"/>
</dbReference>
<dbReference type="Proteomes" id="UP000004994">
    <property type="component" value="Chromosome 9"/>
</dbReference>
<comment type="subunit">
    <text evidence="4">May be present in two forms, a 70 kDa monomer and a heterodimer of the 30 kDa and 38 kDa subunits. The ratio of the levels of the two forms within cells appears to be regulated developmentally.</text>
</comment>
<dbReference type="Pfam" id="PF00251">
    <property type="entry name" value="Glyco_hydro_32N"/>
    <property type="match status" value="2"/>
</dbReference>
<dbReference type="Gene3D" id="2.115.10.20">
    <property type="entry name" value="Glycosyl hydrolase domain, family 43"/>
    <property type="match status" value="2"/>
</dbReference>
<dbReference type="CDD" id="cd18624">
    <property type="entry name" value="GH32_Fruct1-like"/>
    <property type="match status" value="2"/>
</dbReference>
<reference evidence="7" key="1">
    <citation type="journal article" date="2012" name="Nature">
        <title>The tomato genome sequence provides insights into fleshy fruit evolution.</title>
        <authorList>
            <consortium name="Tomato Genome Consortium"/>
        </authorList>
    </citation>
    <scope>NUCLEOTIDE SEQUENCE [LARGE SCALE GENOMIC DNA]</scope>
    <source>
        <strain evidence="7">cv. Heinz 1706</strain>
    </source>
</reference>
<dbReference type="InterPro" id="IPR013148">
    <property type="entry name" value="Glyco_hydro_32_N"/>
</dbReference>
<dbReference type="SUPFAM" id="SSF49899">
    <property type="entry name" value="Concanavalin A-like lectins/glucanases"/>
    <property type="match status" value="2"/>
</dbReference>
<evidence type="ECO:0008006" key="9">
    <source>
        <dbReference type="Google" id="ProtNLM"/>
    </source>
</evidence>
<dbReference type="FunCoup" id="A0A3Q7HXS2">
    <property type="interactions" value="153"/>
</dbReference>
<dbReference type="InterPro" id="IPR023296">
    <property type="entry name" value="Glyco_hydro_beta-prop_sf"/>
</dbReference>
<dbReference type="InterPro" id="IPR050551">
    <property type="entry name" value="Fructan_Metab_Enzymes"/>
</dbReference>
<dbReference type="PANTHER" id="PTHR31953">
    <property type="entry name" value="BETA-FRUCTOFURANOSIDASE, INSOLUBLE ISOENZYME CWINV1-RELATED"/>
    <property type="match status" value="1"/>
</dbReference>
<proteinExistence type="inferred from homology"/>
<dbReference type="PaxDb" id="4081-Solyc09g010090.2.1"/>
<evidence type="ECO:0000313" key="7">
    <source>
        <dbReference type="EnsemblPlants" id="Solyc09g010090.3.1"/>
    </source>
</evidence>
<dbReference type="STRING" id="4081.A0A3Q7HXS2"/>
<name>A0A3Q7HXS2_SOLLC</name>
<feature type="domain" description="Glycosyl hydrolase family 32 C-terminal" evidence="6">
    <location>
        <begin position="867"/>
        <end position="1064"/>
    </location>
</feature>
<dbReference type="Gene3D" id="2.60.120.560">
    <property type="entry name" value="Exo-inulinase, domain 1"/>
    <property type="match status" value="3"/>
</dbReference>
<feature type="domain" description="Glycosyl hydrolase family 32 N-terminal" evidence="5">
    <location>
        <begin position="549"/>
        <end position="864"/>
    </location>
</feature>
<evidence type="ECO:0000259" key="6">
    <source>
        <dbReference type="Pfam" id="PF08244"/>
    </source>
</evidence>
<dbReference type="AlphaFoldDB" id="A0A3Q7HXS2"/>
<evidence type="ECO:0000256" key="1">
    <source>
        <dbReference type="ARBA" id="ARBA00009902"/>
    </source>
</evidence>
<protein>
    <recommendedName>
        <fullName evidence="9">Beta-fructofuranosidase</fullName>
    </recommendedName>
</protein>
<evidence type="ECO:0000259" key="5">
    <source>
        <dbReference type="Pfam" id="PF00251"/>
    </source>
</evidence>
<feature type="domain" description="Glycosyl hydrolase family 32 C-terminal" evidence="6">
    <location>
        <begin position="358"/>
        <end position="456"/>
    </location>
</feature>
<dbReference type="Gramene" id="Solyc09g010090.3.1">
    <property type="protein sequence ID" value="Solyc09g010090.3.1"/>
    <property type="gene ID" value="Solyc09g010090.3"/>
</dbReference>
<dbReference type="FunFam" id="2.115.10.20:FF:000001">
    <property type="entry name" value="Beta-fructofuranosidase, insoluble isoenzyme CWINV1"/>
    <property type="match status" value="1"/>
</dbReference>
<dbReference type="InterPro" id="IPR013320">
    <property type="entry name" value="ConA-like_dom_sf"/>
</dbReference>
<dbReference type="FunFam" id="2.60.120.560:FF:000002">
    <property type="entry name" value="Beta-fructofuranosidase, insoluble isoenzyme CWINV1"/>
    <property type="match status" value="1"/>
</dbReference>
<feature type="domain" description="Glycosyl hydrolase family 32 C-terminal" evidence="6">
    <location>
        <begin position="480"/>
        <end position="524"/>
    </location>
</feature>
<dbReference type="InParanoid" id="A0A3Q7HXS2"/>
<evidence type="ECO:0000313" key="8">
    <source>
        <dbReference type="Proteomes" id="UP000004994"/>
    </source>
</evidence>
<dbReference type="GO" id="GO:0004553">
    <property type="term" value="F:hydrolase activity, hydrolyzing O-glycosyl compounds"/>
    <property type="evidence" value="ECO:0007669"/>
    <property type="project" value="InterPro"/>
</dbReference>
<comment type="similarity">
    <text evidence="1">Belongs to the glycosyl hydrolase 32 family.</text>
</comment>
<evidence type="ECO:0000256" key="2">
    <source>
        <dbReference type="ARBA" id="ARBA00022801"/>
    </source>
</evidence>
<feature type="domain" description="Glycosyl hydrolase family 32 N-terminal" evidence="5">
    <location>
        <begin position="64"/>
        <end position="355"/>
    </location>
</feature>
<accession>A0A3Q7HXS2</accession>
<keyword evidence="3" id="KW-0326">Glycosidase</keyword>
<keyword evidence="8" id="KW-1185">Reference proteome</keyword>
<reference evidence="7" key="2">
    <citation type="submission" date="2019-01" db="UniProtKB">
        <authorList>
            <consortium name="EnsemblPlants"/>
        </authorList>
    </citation>
    <scope>IDENTIFICATION</scope>
    <source>
        <strain evidence="7">cv. Heinz 1706</strain>
    </source>
</reference>
<dbReference type="Pfam" id="PF08244">
    <property type="entry name" value="Glyco_hydro_32C"/>
    <property type="match status" value="3"/>
</dbReference>
<sequence length="1067" mass="121901">MELFMKNSSLWGLKFYLFCLFIILSNINRAFASHNIFLDLQSSSAISVKNVHRTRFHFQPPKHWINGSVWGNIIWAHSVSKDLINWIHLEPAIYPSKKFDKYGTWSGSSTILPNNKPVIIYTGVVDSYNNQVQNYAIPANLSDPFLRKWIKPNNNPLIVPDNSINRTEFRDPTTAWMGQDGLWRILIASMRKHRGMALLYRSRDFMKWIKAQHPLHSSTNTGNWECPDFFPVLFNSTNGLDVSYRGKNVKYVLKNSLDVARFDYYTIGMYHTKIDRYIPNNNSIDGWKGLRIDYGNFYASKTFYDPSRNRRVIWGWSNESDVLPDDEIKKGWAGIQGIPRQVWLNLSGKQLLQWPIEELETLRKQKVQLNNKKLSKGEMFEVKGISASQADVEVLFSFSSLNEAEQFDPRWADLYAQDVCAIKGSTIQGGLGPFGLVTLASKNLEEYTPVFFRVFKAQKSYKILMCSDARRSSMRQNEAIFGAGGKTCITSRVYPTLAIYDNAHLFVFNNGSETITIETLNAWSMDAFFIHLQSQNAVNVHTVHRTGYHFQPEKHWINAPMYFNGVYHLFYQYNPNGSVWGNIVWAHSVSKDLINWINLEPAIYPSKPFDQFGTWSGSATILPGNKPVILYTGIIDANQTQVQNYAIPANLSDPYLREWIKPDNNPLIIADESINKTKFRDPTTAWMGKDGHWRIVMGSLRKHSRGLAIMYRSKDFMKWVKAKHPLHSTNGTGNWECPDFYPVSSKGTDGLDQYGEEHKYVLKNSMDLTRFEYYTLGKYDTKKDRYVPDPDSVDSLKGLRLDYGNFYASKSFYDPSKNRRVIWGWSNESDIFPEDDNAKGWAGIQLIPRKVWLDPSGKQLVQWPVEELETLRTQKVQLSNKKMNNGEKIEVTGITPAQADVEVTFSFASLDKAESFDPKWNDMYAQDVCGLKGADVQGGLGPFGLATLATENLEENTPVFFRVFKAQQNYKVLLCSDAKRSTLKFNETMYKASFAGFVDVDLADKKLSLRSLIDNSVIETFGAGGKTCITSRVYPTLAINDEAHLFAFNNGTEPITIESLDAWNNIV</sequence>
<dbReference type="OMA" id="WEFLDLA"/>
<organism evidence="7">
    <name type="scientific">Solanum lycopersicum</name>
    <name type="common">Tomato</name>
    <name type="synonym">Lycopersicon esculentum</name>
    <dbReference type="NCBI Taxonomy" id="4081"/>
    <lineage>
        <taxon>Eukaryota</taxon>
        <taxon>Viridiplantae</taxon>
        <taxon>Streptophyta</taxon>
        <taxon>Embryophyta</taxon>
        <taxon>Tracheophyta</taxon>
        <taxon>Spermatophyta</taxon>
        <taxon>Magnoliopsida</taxon>
        <taxon>eudicotyledons</taxon>
        <taxon>Gunneridae</taxon>
        <taxon>Pentapetalae</taxon>
        <taxon>asterids</taxon>
        <taxon>lamiids</taxon>
        <taxon>Solanales</taxon>
        <taxon>Solanaceae</taxon>
        <taxon>Solanoideae</taxon>
        <taxon>Solaneae</taxon>
        <taxon>Solanum</taxon>
        <taxon>Solanum subgen. Lycopersicon</taxon>
    </lineage>
</organism>
<evidence type="ECO:0000256" key="4">
    <source>
        <dbReference type="ARBA" id="ARBA00062317"/>
    </source>
</evidence>
<dbReference type="EnsemblPlants" id="Solyc09g010090.3.1">
    <property type="protein sequence ID" value="Solyc09g010090.3.1"/>
    <property type="gene ID" value="Solyc09g010090.3"/>
</dbReference>